<dbReference type="SUPFAM" id="SSF53335">
    <property type="entry name" value="S-adenosyl-L-methionine-dependent methyltransferases"/>
    <property type="match status" value="1"/>
</dbReference>
<reference evidence="2" key="1">
    <citation type="submission" date="2014-09" db="EMBL/GenBank/DDBJ databases">
        <authorList>
            <person name="Probst J Alexander"/>
        </authorList>
    </citation>
    <scope>NUCLEOTIDE SEQUENCE</scope>
</reference>
<protein>
    <submittedName>
        <fullName evidence="2">Methyltransferase type 11</fullName>
    </submittedName>
</protein>
<keyword evidence="1" id="KW-0472">Membrane</keyword>
<dbReference type="EMBL" id="CCXY01000022">
    <property type="protein sequence ID" value="CEG11118.1"/>
    <property type="molecule type" value="Genomic_DNA"/>
</dbReference>
<accession>A0A098E5W1</accession>
<feature type="transmembrane region" description="Helical" evidence="1">
    <location>
        <begin position="194"/>
        <end position="215"/>
    </location>
</feature>
<dbReference type="InterPro" id="IPR029063">
    <property type="entry name" value="SAM-dependent_MTases_sf"/>
</dbReference>
<dbReference type="Pfam" id="PF13489">
    <property type="entry name" value="Methyltransf_23"/>
    <property type="match status" value="1"/>
</dbReference>
<evidence type="ECO:0000313" key="2">
    <source>
        <dbReference type="EMBL" id="CEG11118.1"/>
    </source>
</evidence>
<keyword evidence="1" id="KW-1133">Transmembrane helix</keyword>
<keyword evidence="1" id="KW-0812">Transmembrane</keyword>
<dbReference type="CDD" id="cd02440">
    <property type="entry name" value="AdoMet_MTases"/>
    <property type="match status" value="1"/>
</dbReference>
<dbReference type="PANTHER" id="PTHR43861">
    <property type="entry name" value="TRANS-ACONITATE 2-METHYLTRANSFERASE-RELATED"/>
    <property type="match status" value="1"/>
</dbReference>
<dbReference type="AlphaFoldDB" id="A0A098E5W1"/>
<keyword evidence="2" id="KW-0489">Methyltransferase</keyword>
<gene>
    <name evidence="2" type="ORF">MSIBF_A1180003</name>
</gene>
<keyword evidence="2" id="KW-0808">Transferase</keyword>
<organism evidence="2">
    <name type="scientific">groundwater metagenome</name>
    <dbReference type="NCBI Taxonomy" id="717931"/>
    <lineage>
        <taxon>unclassified sequences</taxon>
        <taxon>metagenomes</taxon>
        <taxon>ecological metagenomes</taxon>
    </lineage>
</organism>
<dbReference type="PANTHER" id="PTHR43861:SF6">
    <property type="entry name" value="METHYLTRANSFERASE TYPE 11"/>
    <property type="match status" value="1"/>
</dbReference>
<dbReference type="GO" id="GO:0008168">
    <property type="term" value="F:methyltransferase activity"/>
    <property type="evidence" value="ECO:0007669"/>
    <property type="project" value="UniProtKB-KW"/>
</dbReference>
<name>A0A098E5W1_9ZZZZ</name>
<evidence type="ECO:0000256" key="1">
    <source>
        <dbReference type="SAM" id="Phobius"/>
    </source>
</evidence>
<dbReference type="Gene3D" id="3.40.50.150">
    <property type="entry name" value="Vaccinia Virus protein VP39"/>
    <property type="match status" value="1"/>
</dbReference>
<dbReference type="GO" id="GO:0032259">
    <property type="term" value="P:methylation"/>
    <property type="evidence" value="ECO:0007669"/>
    <property type="project" value="UniProtKB-KW"/>
</dbReference>
<sequence>MTYKDLYLQKNRGYFVGNARYEIIKQIPNNKHNKVLELGCGDGATLLELKKINKASFVAGIDIMDFQQDNCLDKFTLADIEVIDDLPFPKEYFDVIICADVLEHLKDPWEATKKVVWYLKKDGIFIASIPNIREIKTLYDLIINNDFKYVEAGILDKTHLRFFCKKNMIDLFNSSDLKIKNILRIPNTLSKKRILLNFISFGLFREFFVTQYLIIGIKK</sequence>
<proteinExistence type="predicted"/>